<dbReference type="OrthoDB" id="3943628at2759"/>
<feature type="domain" description="Tc1-like transposase DDE" evidence="1">
    <location>
        <begin position="188"/>
        <end position="343"/>
    </location>
</feature>
<dbReference type="InterPro" id="IPR036397">
    <property type="entry name" value="RNaseH_sf"/>
</dbReference>
<evidence type="ECO:0000313" key="2">
    <source>
        <dbReference type="EMBL" id="KAF2416192.1"/>
    </source>
</evidence>
<sequence>MTAFIRASARHFEIRRQNASRKHHNSPRKNHLLGAVAQYKRDHNKSNWNGARNLTAVFEEEGFAISTAKKIVAEAQKAGQKEVRTHHNSVAVDHRGRKPYFSLDMVLDVLIFIEDHEGEEKSIGWEAIVTEFDLECHPRTLQHELSLWGYAHFIAAQAKHLLPRVCQQRVKYARIILQRYPEPKHWRRVRFSDEMHIGIGPQGRIYILRSRGERYDPKNVQEHRGLTDVDKRKVHCWAAVGYNFKSNLIFYNVPGNQNGKISMDVYIKYVLEPEVKPWLQRGDDFVLEEDRDTSHGTGNNNKVRTWKKNNNLEYFFNNLQSPDLSPIENCWQSVKSYVRKFEHWDPEDCKELA</sequence>
<proteinExistence type="predicted"/>
<dbReference type="InterPro" id="IPR038717">
    <property type="entry name" value="Tc1-like_DDE_dom"/>
</dbReference>
<dbReference type="Gene3D" id="3.30.420.10">
    <property type="entry name" value="Ribonuclease H-like superfamily/Ribonuclease H"/>
    <property type="match status" value="1"/>
</dbReference>
<comment type="caution">
    <text evidence="2">The sequence shown here is derived from an EMBL/GenBank/DDBJ whole genome shotgun (WGS) entry which is preliminary data.</text>
</comment>
<dbReference type="Proteomes" id="UP000800235">
    <property type="component" value="Unassembled WGS sequence"/>
</dbReference>
<evidence type="ECO:0000259" key="1">
    <source>
        <dbReference type="Pfam" id="PF13358"/>
    </source>
</evidence>
<organism evidence="2 3">
    <name type="scientific">Tothia fuscella</name>
    <dbReference type="NCBI Taxonomy" id="1048955"/>
    <lineage>
        <taxon>Eukaryota</taxon>
        <taxon>Fungi</taxon>
        <taxon>Dikarya</taxon>
        <taxon>Ascomycota</taxon>
        <taxon>Pezizomycotina</taxon>
        <taxon>Dothideomycetes</taxon>
        <taxon>Pleosporomycetidae</taxon>
        <taxon>Venturiales</taxon>
        <taxon>Cylindrosympodiaceae</taxon>
        <taxon>Tothia</taxon>
    </lineage>
</organism>
<gene>
    <name evidence="2" type="ORF">EJ08DRAFT_684328</name>
</gene>
<dbReference type="GO" id="GO:0003676">
    <property type="term" value="F:nucleic acid binding"/>
    <property type="evidence" value="ECO:0007669"/>
    <property type="project" value="InterPro"/>
</dbReference>
<reference evidence="2" key="1">
    <citation type="journal article" date="2020" name="Stud. Mycol.">
        <title>101 Dothideomycetes genomes: a test case for predicting lifestyles and emergence of pathogens.</title>
        <authorList>
            <person name="Haridas S."/>
            <person name="Albert R."/>
            <person name="Binder M."/>
            <person name="Bloem J."/>
            <person name="Labutti K."/>
            <person name="Salamov A."/>
            <person name="Andreopoulos B."/>
            <person name="Baker S."/>
            <person name="Barry K."/>
            <person name="Bills G."/>
            <person name="Bluhm B."/>
            <person name="Cannon C."/>
            <person name="Castanera R."/>
            <person name="Culley D."/>
            <person name="Daum C."/>
            <person name="Ezra D."/>
            <person name="Gonzalez J."/>
            <person name="Henrissat B."/>
            <person name="Kuo A."/>
            <person name="Liang C."/>
            <person name="Lipzen A."/>
            <person name="Lutzoni F."/>
            <person name="Magnuson J."/>
            <person name="Mondo S."/>
            <person name="Nolan M."/>
            <person name="Ohm R."/>
            <person name="Pangilinan J."/>
            <person name="Park H.-J."/>
            <person name="Ramirez L."/>
            <person name="Alfaro M."/>
            <person name="Sun H."/>
            <person name="Tritt A."/>
            <person name="Yoshinaga Y."/>
            <person name="Zwiers L.-H."/>
            <person name="Turgeon B."/>
            <person name="Goodwin S."/>
            <person name="Spatafora J."/>
            <person name="Crous P."/>
            <person name="Grigoriev I."/>
        </authorList>
    </citation>
    <scope>NUCLEOTIDE SEQUENCE</scope>
    <source>
        <strain evidence="2">CBS 130266</strain>
    </source>
</reference>
<dbReference type="AlphaFoldDB" id="A0A9P4NDU5"/>
<dbReference type="Pfam" id="PF13358">
    <property type="entry name" value="DDE_3"/>
    <property type="match status" value="1"/>
</dbReference>
<dbReference type="EMBL" id="MU007167">
    <property type="protein sequence ID" value="KAF2416192.1"/>
    <property type="molecule type" value="Genomic_DNA"/>
</dbReference>
<accession>A0A9P4NDU5</accession>
<keyword evidence="3" id="KW-1185">Reference proteome</keyword>
<evidence type="ECO:0000313" key="3">
    <source>
        <dbReference type="Proteomes" id="UP000800235"/>
    </source>
</evidence>
<protein>
    <recommendedName>
        <fullName evidence="1">Tc1-like transposase DDE domain-containing protein</fullName>
    </recommendedName>
</protein>
<name>A0A9P4NDU5_9PEZI</name>